<dbReference type="PANTHER" id="PTHR42059:SF1">
    <property type="entry name" value="TNT DOMAIN-CONTAINING PROTEIN"/>
    <property type="match status" value="1"/>
</dbReference>
<dbReference type="PANTHER" id="PTHR42059">
    <property type="entry name" value="TNT DOMAIN-CONTAINING PROTEIN"/>
    <property type="match status" value="1"/>
</dbReference>
<comment type="caution">
    <text evidence="4">The sequence shown here is derived from an EMBL/GenBank/DDBJ whole genome shotgun (WGS) entry which is preliminary data.</text>
</comment>
<organism evidence="4 5">
    <name type="scientific">Streptosporangium lutulentum</name>
    <dbReference type="NCBI Taxonomy" id="1461250"/>
    <lineage>
        <taxon>Bacteria</taxon>
        <taxon>Bacillati</taxon>
        <taxon>Actinomycetota</taxon>
        <taxon>Actinomycetes</taxon>
        <taxon>Streptosporangiales</taxon>
        <taxon>Streptosporangiaceae</taxon>
        <taxon>Streptosporangium</taxon>
    </lineage>
</organism>
<dbReference type="EMBL" id="JAUSQU010000001">
    <property type="protein sequence ID" value="MDP9849336.1"/>
    <property type="molecule type" value="Genomic_DNA"/>
</dbReference>
<dbReference type="InterPro" id="IPR025331">
    <property type="entry name" value="TNT"/>
</dbReference>
<feature type="signal peptide" evidence="2">
    <location>
        <begin position="1"/>
        <end position="28"/>
    </location>
</feature>
<feature type="domain" description="TNT" evidence="3">
    <location>
        <begin position="176"/>
        <end position="281"/>
    </location>
</feature>
<protein>
    <recommendedName>
        <fullName evidence="3">TNT domain-containing protein</fullName>
    </recommendedName>
</protein>
<feature type="region of interest" description="Disordered" evidence="1">
    <location>
        <begin position="60"/>
        <end position="91"/>
    </location>
</feature>
<sequence>MRHFRRHAPLAVAIGIATAAFGGVPAQAGTASHPAFGPPGAHCRSVPVGEALGTAVTCTDTIAPPDTTTPPPSAPGTIARPMSAPVAKDDDKPVKVVCGPPYLDDDPNLGPRYLPEEGQLGKILRGYKPLNGVAPQDFIDRYWDETTNMWRYPPDYGFAHSGGYSNGRPLVRPVRLPVGTPLDRFGGEKGAFVSPLGSSYVGRALPPNNLNTFYLAPKYLCSYHTYKVIKEFTVDGGPAVAAFQQEGEGRQYHLVSKYIPAAPQTSPEVSVEWLIANGYLTPTN</sequence>
<feature type="chain" id="PRO_5045173537" description="TNT domain-containing protein" evidence="2">
    <location>
        <begin position="29"/>
        <end position="284"/>
    </location>
</feature>
<accession>A0ABT9QSE8</accession>
<evidence type="ECO:0000256" key="2">
    <source>
        <dbReference type="SAM" id="SignalP"/>
    </source>
</evidence>
<evidence type="ECO:0000256" key="1">
    <source>
        <dbReference type="SAM" id="MobiDB-lite"/>
    </source>
</evidence>
<evidence type="ECO:0000259" key="3">
    <source>
        <dbReference type="Pfam" id="PF14021"/>
    </source>
</evidence>
<keyword evidence="2" id="KW-0732">Signal</keyword>
<reference evidence="4 5" key="1">
    <citation type="submission" date="2023-07" db="EMBL/GenBank/DDBJ databases">
        <title>Sequencing the genomes of 1000 actinobacteria strains.</title>
        <authorList>
            <person name="Klenk H.-P."/>
        </authorList>
    </citation>
    <scope>NUCLEOTIDE SEQUENCE [LARGE SCALE GENOMIC DNA]</scope>
    <source>
        <strain evidence="4 5">DSM 46740</strain>
    </source>
</reference>
<evidence type="ECO:0000313" key="4">
    <source>
        <dbReference type="EMBL" id="MDP9849336.1"/>
    </source>
</evidence>
<gene>
    <name evidence="4" type="ORF">J2853_008547</name>
</gene>
<dbReference type="RefSeq" id="WP_307567131.1">
    <property type="nucleotide sequence ID" value="NZ_JAUSQU010000001.1"/>
</dbReference>
<proteinExistence type="predicted"/>
<evidence type="ECO:0000313" key="5">
    <source>
        <dbReference type="Proteomes" id="UP001225356"/>
    </source>
</evidence>
<dbReference type="InterPro" id="IPR053024">
    <property type="entry name" value="Fungal_surface_NADase"/>
</dbReference>
<keyword evidence="5" id="KW-1185">Reference proteome</keyword>
<name>A0ABT9QSE8_9ACTN</name>
<dbReference type="Pfam" id="PF14021">
    <property type="entry name" value="TNT"/>
    <property type="match status" value="1"/>
</dbReference>
<dbReference type="Proteomes" id="UP001225356">
    <property type="component" value="Unassembled WGS sequence"/>
</dbReference>